<keyword evidence="1" id="KW-1185">Reference proteome</keyword>
<sequence>MQKYQEKSIGRSCKIFKFHLHLPISPPGGKSLFNSDTLISLAFPLTLLVIKQFKSPFETSPCEIYKITTCGSAENEVVYFPQSKTNQIVAEPSVFTVFGGLLNLKRSAEGIHIVEAHYNERKRLRQETTAE</sequence>
<organism evidence="1 2">
    <name type="scientific">Romanomermis culicivorax</name>
    <name type="common">Nematode worm</name>
    <dbReference type="NCBI Taxonomy" id="13658"/>
    <lineage>
        <taxon>Eukaryota</taxon>
        <taxon>Metazoa</taxon>
        <taxon>Ecdysozoa</taxon>
        <taxon>Nematoda</taxon>
        <taxon>Enoplea</taxon>
        <taxon>Dorylaimia</taxon>
        <taxon>Mermithida</taxon>
        <taxon>Mermithoidea</taxon>
        <taxon>Mermithidae</taxon>
        <taxon>Romanomermis</taxon>
    </lineage>
</organism>
<accession>A0A915L572</accession>
<name>A0A915L572_ROMCU</name>
<evidence type="ECO:0000313" key="1">
    <source>
        <dbReference type="Proteomes" id="UP000887565"/>
    </source>
</evidence>
<dbReference type="Proteomes" id="UP000887565">
    <property type="component" value="Unplaced"/>
</dbReference>
<proteinExistence type="predicted"/>
<evidence type="ECO:0000313" key="2">
    <source>
        <dbReference type="WBParaSite" id="nRc.2.0.1.t46230-RA"/>
    </source>
</evidence>
<protein>
    <submittedName>
        <fullName evidence="2">Uncharacterized protein</fullName>
    </submittedName>
</protein>
<dbReference type="WBParaSite" id="nRc.2.0.1.t46230-RA">
    <property type="protein sequence ID" value="nRc.2.0.1.t46230-RA"/>
    <property type="gene ID" value="nRc.2.0.1.g46230"/>
</dbReference>
<dbReference type="AlphaFoldDB" id="A0A915L572"/>
<reference evidence="2" key="1">
    <citation type="submission" date="2022-11" db="UniProtKB">
        <authorList>
            <consortium name="WormBaseParasite"/>
        </authorList>
    </citation>
    <scope>IDENTIFICATION</scope>
</reference>